<name>A0A5C6B0R9_9PLAN</name>
<protein>
    <submittedName>
        <fullName evidence="1">Uncharacterized protein</fullName>
    </submittedName>
</protein>
<dbReference type="AlphaFoldDB" id="A0A5C6B0R9"/>
<proteinExistence type="predicted"/>
<reference evidence="1 2" key="1">
    <citation type="submission" date="2019-02" db="EMBL/GenBank/DDBJ databases">
        <title>Deep-cultivation of Planctomycetes and their phenomic and genomic characterization uncovers novel biology.</title>
        <authorList>
            <person name="Wiegand S."/>
            <person name="Jogler M."/>
            <person name="Boedeker C."/>
            <person name="Pinto D."/>
            <person name="Vollmers J."/>
            <person name="Rivas-Marin E."/>
            <person name="Kohn T."/>
            <person name="Peeters S.H."/>
            <person name="Heuer A."/>
            <person name="Rast P."/>
            <person name="Oberbeckmann S."/>
            <person name="Bunk B."/>
            <person name="Jeske O."/>
            <person name="Meyerdierks A."/>
            <person name="Storesund J.E."/>
            <person name="Kallscheuer N."/>
            <person name="Luecker S."/>
            <person name="Lage O.M."/>
            <person name="Pohl T."/>
            <person name="Merkel B.J."/>
            <person name="Hornburger P."/>
            <person name="Mueller R.-W."/>
            <person name="Bruemmer F."/>
            <person name="Labrenz M."/>
            <person name="Spormann A.M."/>
            <person name="Op Den Camp H."/>
            <person name="Overmann J."/>
            <person name="Amann R."/>
            <person name="Jetten M.S.M."/>
            <person name="Mascher T."/>
            <person name="Medema M.H."/>
            <person name="Devos D.P."/>
            <person name="Kaster A.-K."/>
            <person name="Ovreas L."/>
            <person name="Rohde M."/>
            <person name="Galperin M.Y."/>
            <person name="Jogler C."/>
        </authorList>
    </citation>
    <scope>NUCLEOTIDE SEQUENCE [LARGE SCALE GENOMIC DNA]</scope>
    <source>
        <strain evidence="1 2">CA54</strain>
    </source>
</reference>
<dbReference type="Proteomes" id="UP000320735">
    <property type="component" value="Unassembled WGS sequence"/>
</dbReference>
<dbReference type="OrthoDB" id="9900987at2"/>
<evidence type="ECO:0000313" key="1">
    <source>
        <dbReference type="EMBL" id="TWU05171.1"/>
    </source>
</evidence>
<organism evidence="1 2">
    <name type="scientific">Symmachiella macrocystis</name>
    <dbReference type="NCBI Taxonomy" id="2527985"/>
    <lineage>
        <taxon>Bacteria</taxon>
        <taxon>Pseudomonadati</taxon>
        <taxon>Planctomycetota</taxon>
        <taxon>Planctomycetia</taxon>
        <taxon>Planctomycetales</taxon>
        <taxon>Planctomycetaceae</taxon>
        <taxon>Symmachiella</taxon>
    </lineage>
</organism>
<gene>
    <name evidence="1" type="ORF">CA54_58590</name>
</gene>
<accession>A0A5C6B0R9</accession>
<dbReference type="RefSeq" id="WP_146374272.1">
    <property type="nucleotide sequence ID" value="NZ_SJPP01000004.1"/>
</dbReference>
<dbReference type="EMBL" id="SJPP01000004">
    <property type="protein sequence ID" value="TWU05171.1"/>
    <property type="molecule type" value="Genomic_DNA"/>
</dbReference>
<keyword evidence="2" id="KW-1185">Reference proteome</keyword>
<sequence>MTEPQDTHPRPPSPRHKWAMKLLGLKEEGIESGIRRRIVNAGFAPNEHTSMAIRVLAGAAVDPRPTLWIDERTEVSAVRAFAKRCCDFSLKERLNRKSALSDAMADLNVRTERFPHLRARLDEIQTALDADLTDLHQDPAKPTAYGIAAWDLKLRILGPKERAERWQQMIQIASLDRIGWASCARQLQFSKYAAQARDQSQLGTRFIDEIAQLDSAQHAYAVAAKKRRNKLRLSKANRGETLPIKPVLFLAIFVGSIFIFIDRASDRPRRPNRQSPYVPPVTMHDFPMPHLPKMNQEELTASFATIILLGRIPDLERQITDGTATEESRYELAQVYLLCAQQPQVDIDAAAAPRTFLDPPDYDKQELQRKALSVLKDLAHDYPDNEKYIRQCVVTCLIVGNATDDVDEARQTFQTGIDAALPLAEAGHASSETLSILGALLNNLTLKLDRDEAANEFQEHLESAVRFQRQAVRMDPQNDTALRYLDINLHNLSHALLKNGLAEDAVNVLLEHRALCGASTMPYGTNARRLFTISERLAVADELLLEQAGPIDAPSYADDLRREIFRTLNFAVISGFTDSKLMTSSVSLKHLQADDRFGELLELVNSTNEKLIRTQVTDSTAEGVENLETNLPLKAHNAGKVQP</sequence>
<comment type="caution">
    <text evidence="1">The sequence shown here is derived from an EMBL/GenBank/DDBJ whole genome shotgun (WGS) entry which is preliminary data.</text>
</comment>
<evidence type="ECO:0000313" key="2">
    <source>
        <dbReference type="Proteomes" id="UP000320735"/>
    </source>
</evidence>